<reference evidence="2" key="1">
    <citation type="journal article" date="2023" name="G3 (Bethesda)">
        <title>Genome assembly and association tests identify interacting loci associated with vigor, precocity, and sex in interspecific pistachio rootstocks.</title>
        <authorList>
            <person name="Palmer W."/>
            <person name="Jacygrad E."/>
            <person name="Sagayaradj S."/>
            <person name="Cavanaugh K."/>
            <person name="Han R."/>
            <person name="Bertier L."/>
            <person name="Beede B."/>
            <person name="Kafkas S."/>
            <person name="Golino D."/>
            <person name="Preece J."/>
            <person name="Michelmore R."/>
        </authorList>
    </citation>
    <scope>NUCLEOTIDE SEQUENCE [LARGE SCALE GENOMIC DNA]</scope>
</reference>
<evidence type="ECO:0000313" key="2">
    <source>
        <dbReference type="Proteomes" id="UP001164250"/>
    </source>
</evidence>
<dbReference type="EMBL" id="CM047905">
    <property type="protein sequence ID" value="KAJ0088157.1"/>
    <property type="molecule type" value="Genomic_DNA"/>
</dbReference>
<organism evidence="1 2">
    <name type="scientific">Pistacia atlantica</name>
    <dbReference type="NCBI Taxonomy" id="434234"/>
    <lineage>
        <taxon>Eukaryota</taxon>
        <taxon>Viridiplantae</taxon>
        <taxon>Streptophyta</taxon>
        <taxon>Embryophyta</taxon>
        <taxon>Tracheophyta</taxon>
        <taxon>Spermatophyta</taxon>
        <taxon>Magnoliopsida</taxon>
        <taxon>eudicotyledons</taxon>
        <taxon>Gunneridae</taxon>
        <taxon>Pentapetalae</taxon>
        <taxon>rosids</taxon>
        <taxon>malvids</taxon>
        <taxon>Sapindales</taxon>
        <taxon>Anacardiaceae</taxon>
        <taxon>Pistacia</taxon>
    </lineage>
</organism>
<evidence type="ECO:0000313" key="1">
    <source>
        <dbReference type="EMBL" id="KAJ0088157.1"/>
    </source>
</evidence>
<sequence length="739" mass="79086">MDESEKQSDLEIQELSLIDVSFEDDCLINSVFTSPLHHPFSGIIYENLEGRLFILKVFIEFLAFGTSDETTNSAKIEALVLKNQEQKSVKFLEPFEAVETSFNSPEVRKEESQPVESLEPGKTRSGQYNLRKRFLDSEELSSMIGGTEQREKHVLPGIQEDIHRSTDSLSTLDSDTLTLKSLEVDLFKDIRASIQKSSRVSNVANSNNKKKLGVTESQTMKSSKNENLASRDKMKPKIASRKPSAGTLGPGKTTKQTSSVVTNGELTSSPCKPPKARGRINPIPTPTISTKRASMGANRAKLEKDNHKNASGKGAPTSKIPSSGSRNIVPRPTLPSRSSLRSSTATKAELTTSCSSFGSSCSVSSDNIGKISLNSMKRKNNSGSSNASSAGSTVKSMSRTAPKVKSQSGSSHITAYLRSVTKHSSSISPASSISEWSSESTASTSTANQRRNSTRASVDSSSSKSVSVDNDALQRLNFHDSNDQSSVGNDAKFPGLQGESVKGASMKSGPILCPSSKPSGLRLPSPKIGFFDGVSSDQQGGLPMEVCNLIPVYPVPCLKLGAGITSPSGGSNKSKLGKIQPARTAFPVRNVKPDAQQSSMTVKPRSPLPPQESLIAATKVTSASKNVKSPLVSPRVQSRLSSKTGRESVSKAEEVDSKGHHISAQNSGLAEKKGSSSVLKQRVSPKSNGRANEPGSKFTTMSEELNASHHLIPTFDAENINPSQQVVEDATFWPAISQE</sequence>
<keyword evidence="2" id="KW-1185">Reference proteome</keyword>
<gene>
    <name evidence="1" type="ORF">Patl1_32039</name>
</gene>
<dbReference type="Proteomes" id="UP001164250">
    <property type="component" value="Chromosome 9"/>
</dbReference>
<proteinExistence type="predicted"/>
<protein>
    <submittedName>
        <fullName evidence="1">Uncharacterized protein</fullName>
    </submittedName>
</protein>
<accession>A0ACC1ANB4</accession>
<comment type="caution">
    <text evidence="1">The sequence shown here is derived from an EMBL/GenBank/DDBJ whole genome shotgun (WGS) entry which is preliminary data.</text>
</comment>
<name>A0ACC1ANB4_9ROSI</name>